<comment type="subunit">
    <text evidence="3">Monomer.</text>
</comment>
<comment type="function">
    <text evidence="3">Catalyzes a proton abstraction reaction that results in 2,5-elimination of pyruvate from 2-succinyl-5-enolpyruvyl-6-hydroxy-3-cyclohexene-1-carboxylate (SEPHCHC) and the formation of 2-succinyl-6-hydroxy-2,4-cyclohexadiene-1-carboxylate (SHCHC).</text>
</comment>
<dbReference type="HAMAP" id="MF_01660">
    <property type="entry name" value="MenH"/>
    <property type="match status" value="1"/>
</dbReference>
<dbReference type="GO" id="GO:0009234">
    <property type="term" value="P:menaquinone biosynthetic process"/>
    <property type="evidence" value="ECO:0007669"/>
    <property type="project" value="UniProtKB-UniRule"/>
</dbReference>
<dbReference type="OrthoDB" id="9808398at2"/>
<comment type="catalytic activity">
    <reaction evidence="3">
        <text>5-enolpyruvoyl-6-hydroxy-2-succinyl-cyclohex-3-ene-1-carboxylate = (1R,6R)-6-hydroxy-2-succinyl-cyclohexa-2,4-diene-1-carboxylate + pyruvate</text>
        <dbReference type="Rhea" id="RHEA:25597"/>
        <dbReference type="ChEBI" id="CHEBI:15361"/>
        <dbReference type="ChEBI" id="CHEBI:58689"/>
        <dbReference type="ChEBI" id="CHEBI:58818"/>
        <dbReference type="EC" id="4.2.99.20"/>
    </reaction>
</comment>
<dbReference type="InterPro" id="IPR029058">
    <property type="entry name" value="AB_hydrolase_fold"/>
</dbReference>
<dbReference type="PRINTS" id="PR00111">
    <property type="entry name" value="ABHYDROLASE"/>
</dbReference>
<comment type="similarity">
    <text evidence="3">Belongs to the AB hydrolase superfamily. MenH family.</text>
</comment>
<evidence type="ECO:0000313" key="5">
    <source>
        <dbReference type="EMBL" id="APS42386.1"/>
    </source>
</evidence>
<dbReference type="Pfam" id="PF00561">
    <property type="entry name" value="Abhydrolase_1"/>
    <property type="match status" value="1"/>
</dbReference>
<dbReference type="NCBIfam" id="TIGR03695">
    <property type="entry name" value="menH_SHCHC"/>
    <property type="match status" value="1"/>
</dbReference>
<dbReference type="RefSeq" id="WP_083603470.1">
    <property type="nucleotide sequence ID" value="NZ_CP014332.1"/>
</dbReference>
<comment type="pathway">
    <text evidence="3">Quinol/quinone metabolism; menaquinone biosynthesis.</text>
</comment>
<feature type="domain" description="AB hydrolase-1" evidence="4">
    <location>
        <begin position="25"/>
        <end position="255"/>
    </location>
</feature>
<dbReference type="PANTHER" id="PTHR42916:SF1">
    <property type="entry name" value="PROTEIN PHYLLO, CHLOROPLASTIC"/>
    <property type="match status" value="1"/>
</dbReference>
<dbReference type="Gene3D" id="3.40.50.1820">
    <property type="entry name" value="alpha/beta hydrolase"/>
    <property type="match status" value="1"/>
</dbReference>
<protein>
    <recommendedName>
        <fullName evidence="3">Putative 2-succinyl-6-hydroxy-2,4-cyclohexadiene-1-carboxylate synthase</fullName>
        <shortName evidence="3">SHCHC synthase</shortName>
        <ecNumber evidence="3">4.2.99.20</ecNumber>
    </recommendedName>
</protein>
<dbReference type="KEGG" id="wjo:FOL01_1527"/>
<dbReference type="UniPathway" id="UPA00079"/>
<dbReference type="SUPFAM" id="SSF53474">
    <property type="entry name" value="alpha/beta-Hydrolases"/>
    <property type="match status" value="1"/>
</dbReference>
<dbReference type="Proteomes" id="UP000185473">
    <property type="component" value="Chromosome"/>
</dbReference>
<proteinExistence type="inferred from homology"/>
<organism evidence="5 6">
    <name type="scientific">Weissella jogaejeotgali</name>
    <dbReference type="NCBI Taxonomy" id="1631871"/>
    <lineage>
        <taxon>Bacteria</taxon>
        <taxon>Bacillati</taxon>
        <taxon>Bacillota</taxon>
        <taxon>Bacilli</taxon>
        <taxon>Lactobacillales</taxon>
        <taxon>Lactobacillaceae</taxon>
        <taxon>Weissella</taxon>
    </lineage>
</organism>
<keyword evidence="2 3" id="KW-0456">Lyase</keyword>
<keyword evidence="6" id="KW-1185">Reference proteome</keyword>
<dbReference type="UniPathway" id="UPA01057">
    <property type="reaction ID" value="UER00900"/>
</dbReference>
<evidence type="ECO:0000256" key="2">
    <source>
        <dbReference type="ARBA" id="ARBA00023239"/>
    </source>
</evidence>
<dbReference type="InterPro" id="IPR022485">
    <property type="entry name" value="SHCHC_synthase_MenH"/>
</dbReference>
<keyword evidence="1 3" id="KW-0474">Menaquinone biosynthesis</keyword>
<dbReference type="AlphaFoldDB" id="A0A1L6RCY2"/>
<reference evidence="5 6" key="1">
    <citation type="submission" date="2016-02" db="EMBL/GenBank/DDBJ databases">
        <title>Complete Genome Sequence of Weissella jogaejeotgali FOL01.</title>
        <authorList>
            <person name="Lee J.-H."/>
            <person name="Ku H.-J."/>
        </authorList>
    </citation>
    <scope>NUCLEOTIDE SEQUENCE [LARGE SCALE GENOMIC DNA]</scope>
    <source>
        <strain evidence="5 6">FOL01</strain>
    </source>
</reference>
<evidence type="ECO:0000259" key="4">
    <source>
        <dbReference type="Pfam" id="PF00561"/>
    </source>
</evidence>
<dbReference type="STRING" id="1631871.FOL01_1527"/>
<comment type="pathway">
    <text evidence="3">Quinol/quinone metabolism; 1,4-dihydroxy-2-naphthoate biosynthesis; 1,4-dihydroxy-2-naphthoate from chorismate: step 3/7.</text>
</comment>
<sequence length="267" mass="30278">MKKQVSINGYEYELEIQGTGQPTWLFLHGFMGSLADYQGIGPTGTRIYLNLFGFGTKSQTVAEPKRFMVRQQVTDIHQLLDKLAIHQVNLVGYSMGARLALAMGIMMPERINHLVLESGTAGLPTQPMRQQRIIADTHKAEHVVQVGMPTFIHEWEQLPLFKSQQNMSVQQQSFMHEQRINQNAQNVANSLRFFGTGAMPNLWPELAYVKLPVTLITGTSDDKFTRINKNMQERLPNVKWQQVPQAGHNVHFEQPSQVTAILNNINN</sequence>
<evidence type="ECO:0000256" key="3">
    <source>
        <dbReference type="HAMAP-Rule" id="MF_01660"/>
    </source>
</evidence>
<evidence type="ECO:0000256" key="1">
    <source>
        <dbReference type="ARBA" id="ARBA00022428"/>
    </source>
</evidence>
<dbReference type="EC" id="4.2.99.20" evidence="3"/>
<dbReference type="PANTHER" id="PTHR42916">
    <property type="entry name" value="2-SUCCINYL-5-ENOLPYRUVYL-6-HYDROXY-3-CYCLOHEXENE-1-CARBOXYLATE SYNTHASE"/>
    <property type="match status" value="1"/>
</dbReference>
<name>A0A1L6RCY2_9LACO</name>
<evidence type="ECO:0000313" key="6">
    <source>
        <dbReference type="Proteomes" id="UP000185473"/>
    </source>
</evidence>
<dbReference type="InterPro" id="IPR000073">
    <property type="entry name" value="AB_hydrolase_1"/>
</dbReference>
<dbReference type="EMBL" id="CP014332">
    <property type="protein sequence ID" value="APS42386.1"/>
    <property type="molecule type" value="Genomic_DNA"/>
</dbReference>
<dbReference type="GO" id="GO:0070205">
    <property type="term" value="F:2-succinyl-6-hydroxy-2,4-cyclohexadiene-1-carboxylate synthase activity"/>
    <property type="evidence" value="ECO:0007669"/>
    <property type="project" value="UniProtKB-UniRule"/>
</dbReference>
<gene>
    <name evidence="3" type="primary">menH</name>
    <name evidence="5" type="ORF">FOL01_1527</name>
</gene>
<accession>A0A1L6RCY2</accession>